<dbReference type="GO" id="GO:0003677">
    <property type="term" value="F:DNA binding"/>
    <property type="evidence" value="ECO:0007669"/>
    <property type="project" value="UniProtKB-KW"/>
</dbReference>
<organism evidence="1 2">
    <name type="scientific">Enterococcus camelliae</name>
    <dbReference type="NCBI Taxonomy" id="453959"/>
    <lineage>
        <taxon>Bacteria</taxon>
        <taxon>Bacillati</taxon>
        <taxon>Bacillota</taxon>
        <taxon>Bacilli</taxon>
        <taxon>Lactobacillales</taxon>
        <taxon>Enterococcaceae</taxon>
        <taxon>Enterococcus</taxon>
    </lineage>
</organism>
<gene>
    <name evidence="1" type="ORF">ACFSR0_09880</name>
</gene>
<dbReference type="RefSeq" id="WP_375035197.1">
    <property type="nucleotide sequence ID" value="NZ_JBHUMO010000058.1"/>
</dbReference>
<comment type="caution">
    <text evidence="1">The sequence shown here is derived from an EMBL/GenBank/DDBJ whole genome shotgun (WGS) entry which is preliminary data.</text>
</comment>
<evidence type="ECO:0000313" key="2">
    <source>
        <dbReference type="Proteomes" id="UP001597427"/>
    </source>
</evidence>
<sequence>MTVNVPIEIDDQFTELIVQQVLKQVNENEAKDPLASELPPYPNRKQVKRVLKIGDDRLNDWIAHGLLTIPFGKELRFDREDIRSFLDQQKV</sequence>
<name>A0ABW5TMP2_9ENTE</name>
<keyword evidence="2" id="KW-1185">Reference proteome</keyword>
<evidence type="ECO:0000313" key="1">
    <source>
        <dbReference type="EMBL" id="MFD2729723.1"/>
    </source>
</evidence>
<protein>
    <submittedName>
        <fullName evidence="1">DNA-binding protein</fullName>
    </submittedName>
</protein>
<dbReference type="EMBL" id="JBHUMO010000058">
    <property type="protein sequence ID" value="MFD2729723.1"/>
    <property type="molecule type" value="Genomic_DNA"/>
</dbReference>
<proteinExistence type="predicted"/>
<keyword evidence="1" id="KW-0238">DNA-binding</keyword>
<accession>A0ABW5TMP2</accession>
<reference evidence="2" key="1">
    <citation type="journal article" date="2019" name="Int. J. Syst. Evol. Microbiol.">
        <title>The Global Catalogue of Microorganisms (GCM) 10K type strain sequencing project: providing services to taxonomists for standard genome sequencing and annotation.</title>
        <authorList>
            <consortium name="The Broad Institute Genomics Platform"/>
            <consortium name="The Broad Institute Genome Sequencing Center for Infectious Disease"/>
            <person name="Wu L."/>
            <person name="Ma J."/>
        </authorList>
    </citation>
    <scope>NUCLEOTIDE SEQUENCE [LARGE SCALE GENOMIC DNA]</scope>
    <source>
        <strain evidence="2">TISTR 932</strain>
    </source>
</reference>
<dbReference type="Proteomes" id="UP001597427">
    <property type="component" value="Unassembled WGS sequence"/>
</dbReference>